<dbReference type="EMBL" id="BBYQ01000274">
    <property type="protein sequence ID" value="GAP33458.1"/>
    <property type="molecule type" value="Genomic_DNA"/>
</dbReference>
<gene>
    <name evidence="3" type="ORF">NS506_00931</name>
    <name evidence="4" type="ORF">NSK11_contig00274-0004</name>
</gene>
<dbReference type="SUPFAM" id="SSF46955">
    <property type="entry name" value="Putative DNA-binding domain"/>
    <property type="match status" value="1"/>
</dbReference>
<dbReference type="GO" id="GO:0003700">
    <property type="term" value="F:DNA-binding transcription factor activity"/>
    <property type="evidence" value="ECO:0007669"/>
    <property type="project" value="InterPro"/>
</dbReference>
<dbReference type="SMART" id="SM00871">
    <property type="entry name" value="AraC_E_bind"/>
    <property type="match status" value="1"/>
</dbReference>
<dbReference type="InterPro" id="IPR000551">
    <property type="entry name" value="MerR-type_HTH_dom"/>
</dbReference>
<dbReference type="SUPFAM" id="SSF55136">
    <property type="entry name" value="Probable bacterial effector-binding domain"/>
    <property type="match status" value="1"/>
</dbReference>
<dbReference type="EMBL" id="CP017839">
    <property type="protein sequence ID" value="APA95005.1"/>
    <property type="molecule type" value="Genomic_DNA"/>
</dbReference>
<evidence type="ECO:0000256" key="1">
    <source>
        <dbReference type="ARBA" id="ARBA00023125"/>
    </source>
</evidence>
<dbReference type="InterPro" id="IPR047057">
    <property type="entry name" value="MerR_fam"/>
</dbReference>
<feature type="domain" description="HTH merR-type" evidence="2">
    <location>
        <begin position="1"/>
        <end position="74"/>
    </location>
</feature>
<dbReference type="Gene3D" id="1.10.1660.10">
    <property type="match status" value="1"/>
</dbReference>
<dbReference type="InterPro" id="IPR010499">
    <property type="entry name" value="AraC_E-bd"/>
</dbReference>
<proteinExistence type="predicted"/>
<dbReference type="RefSeq" id="WP_033091721.1">
    <property type="nucleotide sequence ID" value="NZ_AP017900.1"/>
</dbReference>
<name>A0A0B8NT17_9NOCA</name>
<evidence type="ECO:0000313" key="3">
    <source>
        <dbReference type="EMBL" id="APA95005.1"/>
    </source>
</evidence>
<reference evidence="4 5" key="2">
    <citation type="journal article" date="2016" name="Genome Announc.">
        <title>Draft Genome Sequence of Erythromycin- and Oxytetracycline-Sensitive Nocardia seriolae Strain U-1 (NBRC 110359).</title>
        <authorList>
            <person name="Imajoh M."/>
            <person name="Sukeda M."/>
            <person name="Shimizu M."/>
            <person name="Yamane J."/>
            <person name="Ohnishi K."/>
            <person name="Oshima S."/>
        </authorList>
    </citation>
    <scope>NUCLEOTIDE SEQUENCE [LARGE SCALE GENOMIC DNA]</scope>
    <source>
        <strain evidence="4 5">U-1</strain>
    </source>
</reference>
<dbReference type="KEGG" id="nsr:NS506_00931"/>
<dbReference type="Proteomes" id="UP000037179">
    <property type="component" value="Unassembled WGS sequence"/>
</dbReference>
<dbReference type="PANTHER" id="PTHR30204:SF97">
    <property type="entry name" value="MERR FAMILY REGULATORY PROTEIN"/>
    <property type="match status" value="1"/>
</dbReference>
<organism evidence="4 5">
    <name type="scientific">Nocardia seriolae</name>
    <dbReference type="NCBI Taxonomy" id="37332"/>
    <lineage>
        <taxon>Bacteria</taxon>
        <taxon>Bacillati</taxon>
        <taxon>Actinomycetota</taxon>
        <taxon>Actinomycetes</taxon>
        <taxon>Mycobacteriales</taxon>
        <taxon>Nocardiaceae</taxon>
        <taxon>Nocardia</taxon>
    </lineage>
</organism>
<dbReference type="CDD" id="cd01107">
    <property type="entry name" value="HTH_BmrR"/>
    <property type="match status" value="1"/>
</dbReference>
<dbReference type="PANTHER" id="PTHR30204">
    <property type="entry name" value="REDOX-CYCLING DRUG-SENSING TRANSCRIPTIONAL ACTIVATOR SOXR"/>
    <property type="match status" value="1"/>
</dbReference>
<keyword evidence="1" id="KW-0238">DNA-binding</keyword>
<evidence type="ECO:0000313" key="4">
    <source>
        <dbReference type="EMBL" id="GAP33458.1"/>
    </source>
</evidence>
<dbReference type="Pfam" id="PF06445">
    <property type="entry name" value="GyrI-like"/>
    <property type="match status" value="1"/>
</dbReference>
<protein>
    <submittedName>
        <fullName evidence="3">Multidrug-efflux transporter 1 regulator</fullName>
    </submittedName>
    <submittedName>
        <fullName evidence="4">Transcriptional regulator</fullName>
    </submittedName>
</protein>
<reference evidence="3 6" key="3">
    <citation type="submission" date="2016-10" db="EMBL/GenBank/DDBJ databases">
        <title>Genome sequence of Nocardia seriolae strain EM150506, isolated from Anguila japonica.</title>
        <authorList>
            <person name="Han H.-J."/>
        </authorList>
    </citation>
    <scope>NUCLEOTIDE SEQUENCE [LARGE SCALE GENOMIC DNA]</scope>
    <source>
        <strain evidence="3 6">EM150506</strain>
    </source>
</reference>
<dbReference type="GO" id="GO:0003677">
    <property type="term" value="F:DNA binding"/>
    <property type="evidence" value="ECO:0007669"/>
    <property type="project" value="UniProtKB-KW"/>
</dbReference>
<evidence type="ECO:0000259" key="2">
    <source>
        <dbReference type="PROSITE" id="PS50937"/>
    </source>
</evidence>
<evidence type="ECO:0000313" key="6">
    <source>
        <dbReference type="Proteomes" id="UP000180166"/>
    </source>
</evidence>
<accession>A0A0B8NT17</accession>
<dbReference type="Pfam" id="PF13411">
    <property type="entry name" value="MerR_1"/>
    <property type="match status" value="1"/>
</dbReference>
<dbReference type="InterPro" id="IPR009061">
    <property type="entry name" value="DNA-bd_dom_put_sf"/>
</dbReference>
<evidence type="ECO:0000313" key="5">
    <source>
        <dbReference type="Proteomes" id="UP000037179"/>
    </source>
</evidence>
<sequence>MTATVPIGEFSRLTYLTIKTLRYYHEIELLEPVAIDPDSGYRFYSTAQVDQAHLIKRLRELNMPLPEIKAVMAAPDQAARDAGIRAHLERMEAELVRTRDVVASLEALLLPATGISVEYRSIASLPVLAMTTTAAREDCGPWCEYSFGTLYGSLAAAELAPAGPGGATYAPEFFEYDRGEVVTYVPIEAGHRDRFDTALVTELPARRFAVTVHAGAFDDFDRTYGALGSHVAEHDSALPEPVREIYLVGPGDAEPADYRTEVCWPIGRI</sequence>
<dbReference type="AlphaFoldDB" id="A0A0B8NT17"/>
<dbReference type="InterPro" id="IPR011256">
    <property type="entry name" value="Reg_factor_effector_dom_sf"/>
</dbReference>
<dbReference type="GeneID" id="93371677"/>
<dbReference type="OrthoDB" id="7849865at2"/>
<reference evidence="5" key="1">
    <citation type="submission" date="2015-07" db="EMBL/GenBank/DDBJ databases">
        <title>Nocardia seriolae U-1 whole genome shotgun sequence.</title>
        <authorList>
            <person name="Imajoh M."/>
            <person name="Fukumoto Y."/>
            <person name="Sukeda M."/>
            <person name="Yamane J."/>
            <person name="Yamasaki K."/>
            <person name="Shimizu M."/>
            <person name="Ohnishi K."/>
            <person name="Oshima S."/>
        </authorList>
    </citation>
    <scope>NUCLEOTIDE SEQUENCE [LARGE SCALE GENOMIC DNA]</scope>
    <source>
        <strain evidence="5">U-1</strain>
    </source>
</reference>
<dbReference type="PROSITE" id="PS50937">
    <property type="entry name" value="HTH_MERR_2"/>
    <property type="match status" value="1"/>
</dbReference>
<dbReference type="InterPro" id="IPR029442">
    <property type="entry name" value="GyrI-like"/>
</dbReference>
<dbReference type="Gene3D" id="3.20.80.10">
    <property type="entry name" value="Regulatory factor, effector binding domain"/>
    <property type="match status" value="1"/>
</dbReference>
<keyword evidence="5" id="KW-1185">Reference proteome</keyword>
<dbReference type="SMART" id="SM00422">
    <property type="entry name" value="HTH_MERR"/>
    <property type="match status" value="1"/>
</dbReference>
<dbReference type="Proteomes" id="UP000180166">
    <property type="component" value="Chromosome"/>
</dbReference>